<dbReference type="AlphaFoldDB" id="A0A2P2JLL7"/>
<reference evidence="1" key="1">
    <citation type="submission" date="2018-02" db="EMBL/GenBank/DDBJ databases">
        <title>Rhizophora mucronata_Transcriptome.</title>
        <authorList>
            <person name="Meera S.P."/>
            <person name="Sreeshan A."/>
            <person name="Augustine A."/>
        </authorList>
    </citation>
    <scope>NUCLEOTIDE SEQUENCE</scope>
    <source>
        <tissue evidence="1">Leaf</tissue>
    </source>
</reference>
<sequence>MDKDTELCGVCLQKLK</sequence>
<dbReference type="EMBL" id="GGEC01013889">
    <property type="protein sequence ID" value="MBW94372.1"/>
    <property type="molecule type" value="Transcribed_RNA"/>
</dbReference>
<protein>
    <submittedName>
        <fullName evidence="1">Uncharacterized protein</fullName>
    </submittedName>
</protein>
<evidence type="ECO:0000313" key="1">
    <source>
        <dbReference type="EMBL" id="MBW94372.1"/>
    </source>
</evidence>
<name>A0A2P2JLL7_RHIMU</name>
<accession>A0A2P2JLL7</accession>
<proteinExistence type="predicted"/>
<organism evidence="1">
    <name type="scientific">Rhizophora mucronata</name>
    <name type="common">Asiatic mangrove</name>
    <dbReference type="NCBI Taxonomy" id="61149"/>
    <lineage>
        <taxon>Eukaryota</taxon>
        <taxon>Viridiplantae</taxon>
        <taxon>Streptophyta</taxon>
        <taxon>Embryophyta</taxon>
        <taxon>Tracheophyta</taxon>
        <taxon>Spermatophyta</taxon>
        <taxon>Magnoliopsida</taxon>
        <taxon>eudicotyledons</taxon>
        <taxon>Gunneridae</taxon>
        <taxon>Pentapetalae</taxon>
        <taxon>rosids</taxon>
        <taxon>fabids</taxon>
        <taxon>Malpighiales</taxon>
        <taxon>Rhizophoraceae</taxon>
        <taxon>Rhizophora</taxon>
    </lineage>
</organism>